<keyword evidence="2" id="KW-0808">Transferase</keyword>
<dbReference type="Proteomes" id="UP000188320">
    <property type="component" value="Unassembled WGS sequence"/>
</dbReference>
<dbReference type="GO" id="GO:0008168">
    <property type="term" value="F:methyltransferase activity"/>
    <property type="evidence" value="ECO:0007669"/>
    <property type="project" value="UniProtKB-KW"/>
</dbReference>
<dbReference type="OrthoDB" id="10254945at2759"/>
<sequence length="272" mass="30181">MILLLVCIFLLVVLLARANREGTLIRKASDTIFGFGWSFLSENVDKEISGVKKELYSEVSGNVLEIGAGLGTSLKYLNMKKIKRFLAVEPNKAFHEGIEREALKTGFVVDYITTADIKQGKLVEKLKTSGNKPCLYIYGEFLAKNPETQELVASFGFFDSVIISYVLCSVGDVEQMLGLMGSVLSKSGKLYFNEHVSANENGSASEVIFHYFQELVTPIWGVFLGNCHLNRRTGEMIENSAYFKNVKIKRTTLAKSGFSRLLPVVYGSAEKA</sequence>
<proteinExistence type="predicted"/>
<dbReference type="PANTHER" id="PTHR45036:SF1">
    <property type="entry name" value="METHYLTRANSFERASE LIKE 7A"/>
    <property type="match status" value="1"/>
</dbReference>
<gene>
    <name evidence="2" type="ORF">AX774_g943</name>
</gene>
<feature type="chain" id="PRO_5013317474" evidence="1">
    <location>
        <begin position="19"/>
        <end position="272"/>
    </location>
</feature>
<keyword evidence="2" id="KW-0489">Methyltransferase</keyword>
<name>A0A1R1PX39_ZANCU</name>
<dbReference type="Pfam" id="PF13489">
    <property type="entry name" value="Methyltransf_23"/>
    <property type="match status" value="1"/>
</dbReference>
<organism evidence="2 3">
    <name type="scientific">Zancudomyces culisetae</name>
    <name type="common">Gut fungus</name>
    <name type="synonym">Smittium culisetae</name>
    <dbReference type="NCBI Taxonomy" id="1213189"/>
    <lineage>
        <taxon>Eukaryota</taxon>
        <taxon>Fungi</taxon>
        <taxon>Fungi incertae sedis</taxon>
        <taxon>Zoopagomycota</taxon>
        <taxon>Kickxellomycotina</taxon>
        <taxon>Harpellomycetes</taxon>
        <taxon>Harpellales</taxon>
        <taxon>Legeriomycetaceae</taxon>
        <taxon>Zancudomyces</taxon>
    </lineage>
</organism>
<dbReference type="GO" id="GO:0032259">
    <property type="term" value="P:methylation"/>
    <property type="evidence" value="ECO:0007669"/>
    <property type="project" value="UniProtKB-KW"/>
</dbReference>
<dbReference type="InterPro" id="IPR029063">
    <property type="entry name" value="SAM-dependent_MTases_sf"/>
</dbReference>
<dbReference type="Gene3D" id="3.40.50.150">
    <property type="entry name" value="Vaccinia Virus protein VP39"/>
    <property type="match status" value="1"/>
</dbReference>
<keyword evidence="1" id="KW-0732">Signal</keyword>
<protein>
    <submittedName>
        <fullName evidence="2">Methyltransferase-like protein 7A</fullName>
    </submittedName>
</protein>
<reference evidence="3" key="1">
    <citation type="submission" date="2017-01" db="EMBL/GenBank/DDBJ databases">
        <authorList>
            <person name="Wang Y."/>
            <person name="White M."/>
            <person name="Kvist S."/>
            <person name="Moncalvo J.-M."/>
        </authorList>
    </citation>
    <scope>NUCLEOTIDE SEQUENCE [LARGE SCALE GENOMIC DNA]</scope>
    <source>
        <strain evidence="3">COL-18-3</strain>
    </source>
</reference>
<evidence type="ECO:0000256" key="1">
    <source>
        <dbReference type="SAM" id="SignalP"/>
    </source>
</evidence>
<accession>A0A1R1PX39</accession>
<evidence type="ECO:0000313" key="3">
    <source>
        <dbReference type="Proteomes" id="UP000188320"/>
    </source>
</evidence>
<dbReference type="EMBL" id="LSSK01000074">
    <property type="protein sequence ID" value="OMH85511.1"/>
    <property type="molecule type" value="Genomic_DNA"/>
</dbReference>
<evidence type="ECO:0000313" key="2">
    <source>
        <dbReference type="EMBL" id="OMH85511.1"/>
    </source>
</evidence>
<dbReference type="InterPro" id="IPR052356">
    <property type="entry name" value="Thiol_S-MT"/>
</dbReference>
<dbReference type="AlphaFoldDB" id="A0A1R1PX39"/>
<keyword evidence="3" id="KW-1185">Reference proteome</keyword>
<feature type="signal peptide" evidence="1">
    <location>
        <begin position="1"/>
        <end position="18"/>
    </location>
</feature>
<dbReference type="PANTHER" id="PTHR45036">
    <property type="entry name" value="METHYLTRANSFERASE LIKE 7B"/>
    <property type="match status" value="1"/>
</dbReference>
<dbReference type="SUPFAM" id="SSF53335">
    <property type="entry name" value="S-adenosyl-L-methionine-dependent methyltransferases"/>
    <property type="match status" value="1"/>
</dbReference>
<comment type="caution">
    <text evidence="2">The sequence shown here is derived from an EMBL/GenBank/DDBJ whole genome shotgun (WGS) entry which is preliminary data.</text>
</comment>